<gene>
    <name evidence="2" type="ORF">AVEN_5916_1</name>
</gene>
<evidence type="ECO:0000313" key="3">
    <source>
        <dbReference type="Proteomes" id="UP000499080"/>
    </source>
</evidence>
<evidence type="ECO:0000256" key="1">
    <source>
        <dbReference type="SAM" id="MobiDB-lite"/>
    </source>
</evidence>
<dbReference type="AlphaFoldDB" id="A0A4Y2EXB5"/>
<sequence>MKTSISNEELEVKHLRVTGRYETSASETALNCTEQKRETLSTYVMLFMNGLGGLVARSRPWGRRAPGPKPASTEDPPCMRPAAR</sequence>
<reference evidence="2 3" key="1">
    <citation type="journal article" date="2019" name="Sci. Rep.">
        <title>Orb-weaving spider Araneus ventricosus genome elucidates the spidroin gene catalogue.</title>
        <authorList>
            <person name="Kono N."/>
            <person name="Nakamura H."/>
            <person name="Ohtoshi R."/>
            <person name="Moran D.A.P."/>
            <person name="Shinohara A."/>
            <person name="Yoshida Y."/>
            <person name="Fujiwara M."/>
            <person name="Mori M."/>
            <person name="Tomita M."/>
            <person name="Arakawa K."/>
        </authorList>
    </citation>
    <scope>NUCLEOTIDE SEQUENCE [LARGE SCALE GENOMIC DNA]</scope>
</reference>
<dbReference type="Proteomes" id="UP000499080">
    <property type="component" value="Unassembled WGS sequence"/>
</dbReference>
<proteinExistence type="predicted"/>
<organism evidence="2 3">
    <name type="scientific">Araneus ventricosus</name>
    <name type="common">Orbweaver spider</name>
    <name type="synonym">Epeira ventricosa</name>
    <dbReference type="NCBI Taxonomy" id="182803"/>
    <lineage>
        <taxon>Eukaryota</taxon>
        <taxon>Metazoa</taxon>
        <taxon>Ecdysozoa</taxon>
        <taxon>Arthropoda</taxon>
        <taxon>Chelicerata</taxon>
        <taxon>Arachnida</taxon>
        <taxon>Araneae</taxon>
        <taxon>Araneomorphae</taxon>
        <taxon>Entelegynae</taxon>
        <taxon>Araneoidea</taxon>
        <taxon>Araneidae</taxon>
        <taxon>Araneus</taxon>
    </lineage>
</organism>
<comment type="caution">
    <text evidence="2">The sequence shown here is derived from an EMBL/GenBank/DDBJ whole genome shotgun (WGS) entry which is preliminary data.</text>
</comment>
<name>A0A4Y2EXB5_ARAVE</name>
<keyword evidence="3" id="KW-1185">Reference proteome</keyword>
<evidence type="ECO:0000313" key="2">
    <source>
        <dbReference type="EMBL" id="GBM33870.1"/>
    </source>
</evidence>
<feature type="region of interest" description="Disordered" evidence="1">
    <location>
        <begin position="58"/>
        <end position="84"/>
    </location>
</feature>
<accession>A0A4Y2EXB5</accession>
<protein>
    <submittedName>
        <fullName evidence="2">Uncharacterized protein</fullName>
    </submittedName>
</protein>
<dbReference type="EMBL" id="BGPR01000744">
    <property type="protein sequence ID" value="GBM33870.1"/>
    <property type="molecule type" value="Genomic_DNA"/>
</dbReference>